<name>A0AAV7LF48_PLEWA</name>
<dbReference type="Proteomes" id="UP001066276">
    <property type="component" value="Chromosome 11"/>
</dbReference>
<reference evidence="2" key="1">
    <citation type="journal article" date="2022" name="bioRxiv">
        <title>Sequencing and chromosome-scale assembly of the giantPleurodeles waltlgenome.</title>
        <authorList>
            <person name="Brown T."/>
            <person name="Elewa A."/>
            <person name="Iarovenko S."/>
            <person name="Subramanian E."/>
            <person name="Araus A.J."/>
            <person name="Petzold A."/>
            <person name="Susuki M."/>
            <person name="Suzuki K.-i.T."/>
            <person name="Hayashi T."/>
            <person name="Toyoda A."/>
            <person name="Oliveira C."/>
            <person name="Osipova E."/>
            <person name="Leigh N.D."/>
            <person name="Simon A."/>
            <person name="Yun M.H."/>
        </authorList>
    </citation>
    <scope>NUCLEOTIDE SEQUENCE</scope>
    <source>
        <strain evidence="2">20211129_DDA</strain>
        <tissue evidence="2">Liver</tissue>
    </source>
</reference>
<evidence type="ECO:0000256" key="1">
    <source>
        <dbReference type="SAM" id="MobiDB-lite"/>
    </source>
</evidence>
<feature type="compositionally biased region" description="Basic and acidic residues" evidence="1">
    <location>
        <begin position="87"/>
        <end position="102"/>
    </location>
</feature>
<sequence>MEPSVPLGDGRREETRKPVVPIGDRRSGLREAECDRPPRFGRSVAESEIIDAVTVRQENIGEKHPEVKKRKENQKDKRKATSQQKGKGQERCRQRESDTNLKDKKRNNR</sequence>
<evidence type="ECO:0000313" key="2">
    <source>
        <dbReference type="EMBL" id="KAJ1087403.1"/>
    </source>
</evidence>
<gene>
    <name evidence="2" type="ORF">NDU88_000576</name>
</gene>
<feature type="compositionally biased region" description="Basic and acidic residues" evidence="1">
    <location>
        <begin position="9"/>
        <end position="38"/>
    </location>
</feature>
<dbReference type="AlphaFoldDB" id="A0AAV7LF48"/>
<accession>A0AAV7LF48</accession>
<dbReference type="EMBL" id="JANPWB010000015">
    <property type="protein sequence ID" value="KAJ1087403.1"/>
    <property type="molecule type" value="Genomic_DNA"/>
</dbReference>
<proteinExistence type="predicted"/>
<feature type="region of interest" description="Disordered" evidence="1">
    <location>
        <begin position="1"/>
        <end position="109"/>
    </location>
</feature>
<organism evidence="2 3">
    <name type="scientific">Pleurodeles waltl</name>
    <name type="common">Iberian ribbed newt</name>
    <dbReference type="NCBI Taxonomy" id="8319"/>
    <lineage>
        <taxon>Eukaryota</taxon>
        <taxon>Metazoa</taxon>
        <taxon>Chordata</taxon>
        <taxon>Craniata</taxon>
        <taxon>Vertebrata</taxon>
        <taxon>Euteleostomi</taxon>
        <taxon>Amphibia</taxon>
        <taxon>Batrachia</taxon>
        <taxon>Caudata</taxon>
        <taxon>Salamandroidea</taxon>
        <taxon>Salamandridae</taxon>
        <taxon>Pleurodelinae</taxon>
        <taxon>Pleurodeles</taxon>
    </lineage>
</organism>
<protein>
    <submittedName>
        <fullName evidence="2">Uncharacterized protein</fullName>
    </submittedName>
</protein>
<feature type="compositionally biased region" description="Basic residues" evidence="1">
    <location>
        <begin position="66"/>
        <end position="80"/>
    </location>
</feature>
<keyword evidence="3" id="KW-1185">Reference proteome</keyword>
<evidence type="ECO:0000313" key="3">
    <source>
        <dbReference type="Proteomes" id="UP001066276"/>
    </source>
</evidence>
<comment type="caution">
    <text evidence="2">The sequence shown here is derived from an EMBL/GenBank/DDBJ whole genome shotgun (WGS) entry which is preliminary data.</text>
</comment>